<feature type="transmembrane region" description="Helical" evidence="6">
    <location>
        <begin position="137"/>
        <end position="162"/>
    </location>
</feature>
<evidence type="ECO:0000256" key="6">
    <source>
        <dbReference type="SAM" id="Phobius"/>
    </source>
</evidence>
<dbReference type="InterPro" id="IPR005828">
    <property type="entry name" value="MFS_sugar_transport-like"/>
</dbReference>
<evidence type="ECO:0000256" key="1">
    <source>
        <dbReference type="ARBA" id="ARBA00004141"/>
    </source>
</evidence>
<name>A0AAE1TZN3_9EUCA</name>
<keyword evidence="4 6" id="KW-0472">Membrane</keyword>
<reference evidence="7" key="1">
    <citation type="submission" date="2023-11" db="EMBL/GenBank/DDBJ databases">
        <title>Genome assemblies of two species of porcelain crab, Petrolisthes cinctipes and Petrolisthes manimaculis (Anomura: Porcellanidae).</title>
        <authorList>
            <person name="Angst P."/>
        </authorList>
    </citation>
    <scope>NUCLEOTIDE SEQUENCE</scope>
    <source>
        <strain evidence="7">PB745_02</strain>
        <tissue evidence="7">Gill</tissue>
    </source>
</reference>
<keyword evidence="8" id="KW-1185">Reference proteome</keyword>
<evidence type="ECO:0000256" key="3">
    <source>
        <dbReference type="ARBA" id="ARBA00022989"/>
    </source>
</evidence>
<feature type="transmembrane region" description="Helical" evidence="6">
    <location>
        <begin position="112"/>
        <end position="130"/>
    </location>
</feature>
<keyword evidence="2 6" id="KW-0812">Transmembrane</keyword>
<dbReference type="Gene3D" id="1.20.1250.20">
    <property type="entry name" value="MFS general substrate transporter like domains"/>
    <property type="match status" value="1"/>
</dbReference>
<gene>
    <name evidence="7" type="ORF">Pmani_024106</name>
</gene>
<protein>
    <submittedName>
        <fullName evidence="7">Uncharacterized protein</fullName>
    </submittedName>
</protein>
<feature type="transmembrane region" description="Helical" evidence="6">
    <location>
        <begin position="269"/>
        <end position="287"/>
    </location>
</feature>
<sequence length="501" mass="56537">MSTSPITNLDKYLLTVPDEPPVPSYTSFCRAPTNSLLDQLQVTQQFRDAVAGYGSQDNIKYQVSRYTQIPTHSLSGAFLTPQVPHTCRLPPGASPYIPTNNNTDLEFGRKRMLAISAFIYICLGNCISWLPGLEHILVFRFIMGFFHPAVIDAGFTLGWAYLFRDWRWTVFTCALPSFLFIPAIWSLDESPRWLIVRGHHDRALQVLQKASRWNNTSLVPEHQIRTIMDDILEESTNCKPVTRKGLLARLKHILHQYTILFSTRMMTRITLCVYVINFSLGTVYNGLSLGADIFTTNPYIYTVMSAVFEMPGNIFTVPIADYFGRRNPNMFFLFLNGLIIISITFIPSSLGWLLTTLALMGKLTISAAYQIYSLHSTELFPTEVRTRGTGTSSMLAKLGATVAPFIVDSMQSLWISTPYVVLGGVTIMSTFITYLLPETKGIPLNDTIAALTRAHTKKTYKENDNSTDELSLYIEKNDDKENDNSTNEPSMKNKECNQQED</sequence>
<dbReference type="InterPro" id="IPR036259">
    <property type="entry name" value="MFS_trans_sf"/>
</dbReference>
<feature type="region of interest" description="Disordered" evidence="5">
    <location>
        <begin position="459"/>
        <end position="501"/>
    </location>
</feature>
<feature type="transmembrane region" description="Helical" evidence="6">
    <location>
        <begin position="331"/>
        <end position="354"/>
    </location>
</feature>
<dbReference type="EMBL" id="JAWZYT010002513">
    <property type="protein sequence ID" value="KAK4303932.1"/>
    <property type="molecule type" value="Genomic_DNA"/>
</dbReference>
<dbReference type="AlphaFoldDB" id="A0AAE1TZN3"/>
<comment type="caution">
    <text evidence="7">The sequence shown here is derived from an EMBL/GenBank/DDBJ whole genome shotgun (WGS) entry which is preliminary data.</text>
</comment>
<dbReference type="SUPFAM" id="SSF103473">
    <property type="entry name" value="MFS general substrate transporter"/>
    <property type="match status" value="1"/>
</dbReference>
<evidence type="ECO:0000256" key="2">
    <source>
        <dbReference type="ARBA" id="ARBA00022692"/>
    </source>
</evidence>
<evidence type="ECO:0000256" key="4">
    <source>
        <dbReference type="ARBA" id="ARBA00023136"/>
    </source>
</evidence>
<evidence type="ECO:0000313" key="8">
    <source>
        <dbReference type="Proteomes" id="UP001292094"/>
    </source>
</evidence>
<feature type="transmembrane region" description="Helical" evidence="6">
    <location>
        <begin position="413"/>
        <end position="436"/>
    </location>
</feature>
<keyword evidence="3 6" id="KW-1133">Transmembrane helix</keyword>
<evidence type="ECO:0000256" key="5">
    <source>
        <dbReference type="SAM" id="MobiDB-lite"/>
    </source>
</evidence>
<comment type="subcellular location">
    <subcellularLocation>
        <location evidence="1">Membrane</location>
        <topology evidence="1">Multi-pass membrane protein</topology>
    </subcellularLocation>
</comment>
<proteinExistence type="predicted"/>
<feature type="compositionally biased region" description="Basic and acidic residues" evidence="5">
    <location>
        <begin position="491"/>
        <end position="501"/>
    </location>
</feature>
<accession>A0AAE1TZN3</accession>
<dbReference type="GO" id="GO:0022857">
    <property type="term" value="F:transmembrane transporter activity"/>
    <property type="evidence" value="ECO:0007669"/>
    <property type="project" value="InterPro"/>
</dbReference>
<feature type="transmembrane region" description="Helical" evidence="6">
    <location>
        <begin position="299"/>
        <end position="319"/>
    </location>
</feature>
<dbReference type="Pfam" id="PF00083">
    <property type="entry name" value="Sugar_tr"/>
    <property type="match status" value="1"/>
</dbReference>
<dbReference type="PANTHER" id="PTHR24064">
    <property type="entry name" value="SOLUTE CARRIER FAMILY 22 MEMBER"/>
    <property type="match status" value="1"/>
</dbReference>
<organism evidence="7 8">
    <name type="scientific">Petrolisthes manimaculis</name>
    <dbReference type="NCBI Taxonomy" id="1843537"/>
    <lineage>
        <taxon>Eukaryota</taxon>
        <taxon>Metazoa</taxon>
        <taxon>Ecdysozoa</taxon>
        <taxon>Arthropoda</taxon>
        <taxon>Crustacea</taxon>
        <taxon>Multicrustacea</taxon>
        <taxon>Malacostraca</taxon>
        <taxon>Eumalacostraca</taxon>
        <taxon>Eucarida</taxon>
        <taxon>Decapoda</taxon>
        <taxon>Pleocyemata</taxon>
        <taxon>Anomura</taxon>
        <taxon>Galatheoidea</taxon>
        <taxon>Porcellanidae</taxon>
        <taxon>Petrolisthes</taxon>
    </lineage>
</organism>
<dbReference type="Proteomes" id="UP001292094">
    <property type="component" value="Unassembled WGS sequence"/>
</dbReference>
<evidence type="ECO:0000313" key="7">
    <source>
        <dbReference type="EMBL" id="KAK4303932.1"/>
    </source>
</evidence>
<dbReference type="GO" id="GO:0016020">
    <property type="term" value="C:membrane"/>
    <property type="evidence" value="ECO:0007669"/>
    <property type="project" value="UniProtKB-SubCell"/>
</dbReference>